<accession>A0A947D5Y4</accession>
<reference evidence="1" key="1">
    <citation type="journal article" date="2021" name="Microbiology">
        <title>Metagenomic Analysis of the Microbial Community in the Underground Coal Fire Area (Kemerovo Region, Russia) Revealed Predominance of Thermophilic Members of the Phyla Deinococcus-thermus, Aquificae, and Firmicutes.</title>
        <authorList>
            <person name="Kadnikov V."/>
            <person name="Mardanov A.V."/>
            <person name="Beletsky A.V."/>
            <person name="Karnachuk O.V."/>
            <person name="Ravin N.V."/>
        </authorList>
    </citation>
    <scope>NUCLEOTIDE SEQUENCE</scope>
    <source>
        <strain evidence="1">RBS10-49</strain>
    </source>
</reference>
<dbReference type="EMBL" id="JAHHQF010000093">
    <property type="protein sequence ID" value="MBT9283353.1"/>
    <property type="molecule type" value="Genomic_DNA"/>
</dbReference>
<dbReference type="Proteomes" id="UP000748108">
    <property type="component" value="Unassembled WGS sequence"/>
</dbReference>
<gene>
    <name evidence="1" type="ORF">KM312_12080</name>
</gene>
<name>A0A947D5Y4_HYDSH</name>
<evidence type="ECO:0000313" key="2">
    <source>
        <dbReference type="Proteomes" id="UP000748108"/>
    </source>
</evidence>
<organism evidence="1 2">
    <name type="scientific">Hydrogenibacillus schlegelii</name>
    <name type="common">Bacillus schlegelii</name>
    <dbReference type="NCBI Taxonomy" id="1484"/>
    <lineage>
        <taxon>Bacteria</taxon>
        <taxon>Bacillati</taxon>
        <taxon>Bacillota</taxon>
        <taxon>Bacilli</taxon>
        <taxon>Bacillales</taxon>
        <taxon>Bacillales Family X. Incertae Sedis</taxon>
        <taxon>Hydrogenibacillus</taxon>
    </lineage>
</organism>
<sequence>MTVQEGTLLWTPPAERAEASALRRSMGWLKESRGLRFDDGTPELLLFVAPAEDAAVDPPSGDCARRRKDG</sequence>
<evidence type="ECO:0000313" key="1">
    <source>
        <dbReference type="EMBL" id="MBT9283353.1"/>
    </source>
</evidence>
<dbReference type="AlphaFoldDB" id="A0A947D5Y4"/>
<proteinExistence type="predicted"/>
<comment type="caution">
    <text evidence="1">The sequence shown here is derived from an EMBL/GenBank/DDBJ whole genome shotgun (WGS) entry which is preliminary data.</text>
</comment>
<protein>
    <submittedName>
        <fullName evidence="1">Uncharacterized protein</fullName>
    </submittedName>
</protein>